<protein>
    <submittedName>
        <fullName evidence="2">Uncharacterized protein</fullName>
    </submittedName>
</protein>
<feature type="transmembrane region" description="Helical" evidence="1">
    <location>
        <begin position="20"/>
        <end position="39"/>
    </location>
</feature>
<dbReference type="Proteomes" id="UP000293398">
    <property type="component" value="Unassembled WGS sequence"/>
</dbReference>
<keyword evidence="1" id="KW-0472">Membrane</keyword>
<name>A0A4Q7VCB8_9BURK</name>
<proteinExistence type="predicted"/>
<comment type="caution">
    <text evidence="2">The sequence shown here is derived from an EMBL/GenBank/DDBJ whole genome shotgun (WGS) entry which is preliminary data.</text>
</comment>
<keyword evidence="3" id="KW-1185">Reference proteome</keyword>
<accession>A0A4Q7VCB8</accession>
<dbReference type="AlphaFoldDB" id="A0A4Q7VCB8"/>
<sequence length="44" mass="4860">MIDDISSKPYGVPKLWDGYGFPFVFIPALVGACVVLLLIEQLFS</sequence>
<evidence type="ECO:0000313" key="3">
    <source>
        <dbReference type="Proteomes" id="UP000293398"/>
    </source>
</evidence>
<evidence type="ECO:0000313" key="2">
    <source>
        <dbReference type="EMBL" id="RZT92973.1"/>
    </source>
</evidence>
<gene>
    <name evidence="2" type="ORF">EV681_3736</name>
</gene>
<organism evidence="2 3">
    <name type="scientific">Advenella incenata</name>
    <dbReference type="NCBI Taxonomy" id="267800"/>
    <lineage>
        <taxon>Bacteria</taxon>
        <taxon>Pseudomonadati</taxon>
        <taxon>Pseudomonadota</taxon>
        <taxon>Betaproteobacteria</taxon>
        <taxon>Burkholderiales</taxon>
        <taxon>Alcaligenaceae</taxon>
    </lineage>
</organism>
<evidence type="ECO:0000256" key="1">
    <source>
        <dbReference type="SAM" id="Phobius"/>
    </source>
</evidence>
<dbReference type="EMBL" id="SHKO01000003">
    <property type="protein sequence ID" value="RZT92973.1"/>
    <property type="molecule type" value="Genomic_DNA"/>
</dbReference>
<keyword evidence="1" id="KW-0812">Transmembrane</keyword>
<keyword evidence="1" id="KW-1133">Transmembrane helix</keyword>
<reference evidence="2 3" key="1">
    <citation type="submission" date="2019-02" db="EMBL/GenBank/DDBJ databases">
        <title>Genomic Encyclopedia of Type Strains, Phase IV (KMG-IV): sequencing the most valuable type-strain genomes for metagenomic binning, comparative biology and taxonomic classification.</title>
        <authorList>
            <person name="Goeker M."/>
        </authorList>
    </citation>
    <scope>NUCLEOTIDE SEQUENCE [LARGE SCALE GENOMIC DNA]</scope>
    <source>
        <strain evidence="2 3">DSM 23814</strain>
    </source>
</reference>
<dbReference type="RefSeq" id="WP_278044092.1">
    <property type="nucleotide sequence ID" value="NZ_SHKO01000003.1"/>
</dbReference>